<name>A0ABP4MEE0_9ACTN</name>
<reference evidence="4" key="1">
    <citation type="journal article" date="2019" name="Int. J. Syst. Evol. Microbiol.">
        <title>The Global Catalogue of Microorganisms (GCM) 10K type strain sequencing project: providing services to taxonomists for standard genome sequencing and annotation.</title>
        <authorList>
            <consortium name="The Broad Institute Genomics Platform"/>
            <consortium name="The Broad Institute Genome Sequencing Center for Infectious Disease"/>
            <person name="Wu L."/>
            <person name="Ma J."/>
        </authorList>
    </citation>
    <scope>NUCLEOTIDE SEQUENCE [LARGE SCALE GENOMIC DNA]</scope>
    <source>
        <strain evidence="4">JCM 15933</strain>
    </source>
</reference>
<evidence type="ECO:0000256" key="1">
    <source>
        <dbReference type="SAM" id="SignalP"/>
    </source>
</evidence>
<evidence type="ECO:0000313" key="3">
    <source>
        <dbReference type="EMBL" id="GAA1542680.1"/>
    </source>
</evidence>
<proteinExistence type="predicted"/>
<comment type="caution">
    <text evidence="3">The sequence shown here is derived from an EMBL/GenBank/DDBJ whole genome shotgun (WGS) entry which is preliminary data.</text>
</comment>
<dbReference type="EMBL" id="BAAAQD010000017">
    <property type="protein sequence ID" value="GAA1542680.1"/>
    <property type="molecule type" value="Genomic_DNA"/>
</dbReference>
<gene>
    <name evidence="3" type="ORF">GCM10009827_072820</name>
</gene>
<evidence type="ECO:0000259" key="2">
    <source>
        <dbReference type="Pfam" id="PF24837"/>
    </source>
</evidence>
<dbReference type="Gene3D" id="2.60.40.3500">
    <property type="match status" value="1"/>
</dbReference>
<evidence type="ECO:0000313" key="4">
    <source>
        <dbReference type="Proteomes" id="UP001501470"/>
    </source>
</evidence>
<dbReference type="InterPro" id="IPR056303">
    <property type="entry name" value="AMIN-like"/>
</dbReference>
<organism evidence="3 4">
    <name type="scientific">Dactylosporangium maewongense</name>
    <dbReference type="NCBI Taxonomy" id="634393"/>
    <lineage>
        <taxon>Bacteria</taxon>
        <taxon>Bacillati</taxon>
        <taxon>Actinomycetota</taxon>
        <taxon>Actinomycetes</taxon>
        <taxon>Micromonosporales</taxon>
        <taxon>Micromonosporaceae</taxon>
        <taxon>Dactylosporangium</taxon>
    </lineage>
</organism>
<dbReference type="Proteomes" id="UP001501470">
    <property type="component" value="Unassembled WGS sequence"/>
</dbReference>
<dbReference type="Pfam" id="PF24837">
    <property type="entry name" value="AMIN-like"/>
    <property type="match status" value="2"/>
</dbReference>
<protein>
    <recommendedName>
        <fullName evidence="2">AMIN-like domain-containing protein</fullName>
    </recommendedName>
</protein>
<keyword evidence="1" id="KW-0732">Signal</keyword>
<feature type="domain" description="AMIN-like" evidence="2">
    <location>
        <begin position="55"/>
        <end position="179"/>
    </location>
</feature>
<sequence length="309" mass="32131">MRMTKLRLLSAALLLVPVLALPGTAAAADDLPAPTGVTPITGTATVPPWDPHPPTLVGVRTGRHDAYDRTVFDFTGGTPGYRVEYGPLVAAGSGATIPLAGATTLRVVFDGAFAHDVATGASTIDLTRVYDPRLPTLRQIKSGGASEGYISFGLGLADGVGFRVLRLTNPPRIAVDVAHQPTQPFTTERFLGGAGTAAQVQIAGVRSAAHPGYDRVVLDLSTATTPLISVAYTAPNPTTIHVGLTAATTQRGVVTGPNPAPTGLSQAQSVSFTVYDNGTVSAFITTHHRTGYRVMLLTDPTRLVVDIAY</sequence>
<accession>A0ABP4MEE0</accession>
<feature type="signal peptide" evidence="1">
    <location>
        <begin position="1"/>
        <end position="27"/>
    </location>
</feature>
<keyword evidence="4" id="KW-1185">Reference proteome</keyword>
<feature type="chain" id="PRO_5046497490" description="AMIN-like domain-containing protein" evidence="1">
    <location>
        <begin position="28"/>
        <end position="309"/>
    </location>
</feature>
<feature type="domain" description="AMIN-like" evidence="2">
    <location>
        <begin position="201"/>
        <end position="308"/>
    </location>
</feature>